<organism evidence="6 7">
    <name type="scientific">Microtus ochrogaster</name>
    <name type="common">Prairie vole</name>
    <dbReference type="NCBI Taxonomy" id="79684"/>
    <lineage>
        <taxon>Eukaryota</taxon>
        <taxon>Metazoa</taxon>
        <taxon>Chordata</taxon>
        <taxon>Craniata</taxon>
        <taxon>Vertebrata</taxon>
        <taxon>Euteleostomi</taxon>
        <taxon>Mammalia</taxon>
        <taxon>Eutheria</taxon>
        <taxon>Euarchontoglires</taxon>
        <taxon>Glires</taxon>
        <taxon>Rodentia</taxon>
        <taxon>Myomorpha</taxon>
        <taxon>Muroidea</taxon>
        <taxon>Cricetidae</taxon>
        <taxon>Arvicolinae</taxon>
        <taxon>Microtus</taxon>
    </lineage>
</organism>
<dbReference type="CDD" id="cd00155">
    <property type="entry name" value="RasGEF"/>
    <property type="match status" value="1"/>
</dbReference>
<evidence type="ECO:0000259" key="5">
    <source>
        <dbReference type="PROSITE" id="PS50212"/>
    </source>
</evidence>
<evidence type="ECO:0000313" key="7">
    <source>
        <dbReference type="RefSeq" id="XP_026634627.1"/>
    </source>
</evidence>
<gene>
    <name evidence="7" type="primary">Rapgef1</name>
</gene>
<evidence type="ECO:0000256" key="3">
    <source>
        <dbReference type="SAM" id="MobiDB-lite"/>
    </source>
</evidence>
<evidence type="ECO:0000313" key="6">
    <source>
        <dbReference type="Proteomes" id="UP000694915"/>
    </source>
</evidence>
<dbReference type="RefSeq" id="XP_026634627.1">
    <property type="nucleotide sequence ID" value="XM_026778826.1"/>
</dbReference>
<dbReference type="SMART" id="SM00229">
    <property type="entry name" value="RasGEFN"/>
    <property type="match status" value="1"/>
</dbReference>
<feature type="region of interest" description="Disordered" evidence="3">
    <location>
        <begin position="443"/>
        <end position="490"/>
    </location>
</feature>
<dbReference type="Gene3D" id="1.20.870.10">
    <property type="entry name" value="Son of sevenless (SoS) protein Chain: S domain 1"/>
    <property type="match status" value="1"/>
</dbReference>
<dbReference type="PANTHER" id="PTHR23113:SF224">
    <property type="entry name" value="RAP GUANINE NUCLEOTIDE EXCHANGE FACTOR 1"/>
    <property type="match status" value="1"/>
</dbReference>
<feature type="compositionally biased region" description="Low complexity" evidence="3">
    <location>
        <begin position="352"/>
        <end position="364"/>
    </location>
</feature>
<feature type="compositionally biased region" description="Basic and acidic residues" evidence="3">
    <location>
        <begin position="53"/>
        <end position="62"/>
    </location>
</feature>
<dbReference type="InterPro" id="IPR001895">
    <property type="entry name" value="RASGEF_cat_dom"/>
</dbReference>
<dbReference type="InterPro" id="IPR023578">
    <property type="entry name" value="Ras_GEF_dom_sf"/>
</dbReference>
<proteinExistence type="predicted"/>
<feature type="region of interest" description="Disordered" evidence="3">
    <location>
        <begin position="352"/>
        <end position="393"/>
    </location>
</feature>
<evidence type="ECO:0000256" key="2">
    <source>
        <dbReference type="PROSITE-ProRule" id="PRU00168"/>
    </source>
</evidence>
<feature type="compositionally biased region" description="Basic and acidic residues" evidence="3">
    <location>
        <begin position="789"/>
        <end position="800"/>
    </location>
</feature>
<feature type="region of interest" description="Disordered" evidence="3">
    <location>
        <begin position="266"/>
        <end position="317"/>
    </location>
</feature>
<feature type="domain" description="Ras-GEF" evidence="4">
    <location>
        <begin position="989"/>
        <end position="1213"/>
    </location>
</feature>
<dbReference type="InterPro" id="IPR036964">
    <property type="entry name" value="RASGEF_cat_dom_sf"/>
</dbReference>
<evidence type="ECO:0000256" key="1">
    <source>
        <dbReference type="ARBA" id="ARBA00022658"/>
    </source>
</evidence>
<name>A0ABM1TY15_MICOH</name>
<protein>
    <submittedName>
        <fullName evidence="7">Rap guanine nucleotide exchange factor 1 isoform X1</fullName>
    </submittedName>
</protein>
<dbReference type="PROSITE" id="PS00720">
    <property type="entry name" value="RASGEF"/>
    <property type="match status" value="1"/>
</dbReference>
<feature type="region of interest" description="Disordered" evidence="3">
    <location>
        <begin position="227"/>
        <end position="252"/>
    </location>
</feature>
<evidence type="ECO:0000259" key="4">
    <source>
        <dbReference type="PROSITE" id="PS50009"/>
    </source>
</evidence>
<keyword evidence="6" id="KW-1185">Reference proteome</keyword>
<feature type="compositionally biased region" description="Polar residues" evidence="3">
    <location>
        <begin position="454"/>
        <end position="464"/>
    </location>
</feature>
<feature type="compositionally biased region" description="Basic and acidic residues" evidence="3">
    <location>
        <begin position="375"/>
        <end position="388"/>
    </location>
</feature>
<feature type="compositionally biased region" description="Low complexity" evidence="3">
    <location>
        <begin position="230"/>
        <end position="244"/>
    </location>
</feature>
<feature type="region of interest" description="Disordered" evidence="3">
    <location>
        <begin position="701"/>
        <end position="819"/>
    </location>
</feature>
<dbReference type="InterPro" id="IPR000651">
    <property type="entry name" value="Ras-like_Gua-exchang_fac_N"/>
</dbReference>
<dbReference type="CDD" id="cd06224">
    <property type="entry name" value="REM"/>
    <property type="match status" value="1"/>
</dbReference>
<keyword evidence="1 2" id="KW-0344">Guanine-nucleotide releasing factor</keyword>
<dbReference type="Proteomes" id="UP000694915">
    <property type="component" value="Chromosome 4"/>
</dbReference>
<dbReference type="Pfam" id="PF00618">
    <property type="entry name" value="RasGEF_N"/>
    <property type="match status" value="1"/>
</dbReference>
<reference evidence="7" key="1">
    <citation type="submission" date="2025-08" db="UniProtKB">
        <authorList>
            <consortium name="RefSeq"/>
        </authorList>
    </citation>
    <scope>IDENTIFICATION</scope>
</reference>
<dbReference type="SUPFAM" id="SSF48366">
    <property type="entry name" value="Ras GEF"/>
    <property type="match status" value="1"/>
</dbReference>
<feature type="region of interest" description="Disordered" evidence="3">
    <location>
        <begin position="40"/>
        <end position="62"/>
    </location>
</feature>
<feature type="compositionally biased region" description="Basic residues" evidence="3">
    <location>
        <begin position="41"/>
        <end position="52"/>
    </location>
</feature>
<dbReference type="GeneID" id="101981505"/>
<feature type="region of interest" description="Disordered" evidence="3">
    <location>
        <begin position="1"/>
        <end position="24"/>
    </location>
</feature>
<dbReference type="Pfam" id="PF00617">
    <property type="entry name" value="RasGEF"/>
    <property type="match status" value="1"/>
</dbReference>
<dbReference type="InterPro" id="IPR008937">
    <property type="entry name" value="Ras-like_GEF"/>
</dbReference>
<dbReference type="InterPro" id="IPR019804">
    <property type="entry name" value="Ras_G-nucl-exch_fac_CS"/>
</dbReference>
<feature type="compositionally biased region" description="Polar residues" evidence="3">
    <location>
        <begin position="476"/>
        <end position="486"/>
    </location>
</feature>
<feature type="compositionally biased region" description="Acidic residues" evidence="3">
    <location>
        <begin position="809"/>
        <end position="818"/>
    </location>
</feature>
<feature type="domain" description="N-terminal Ras-GEF" evidence="5">
    <location>
        <begin position="837"/>
        <end position="959"/>
    </location>
</feature>
<sequence length="1226" mass="137088">MGNAVERQKPLKQSHLYPWKQDSQRSHLSSFTMKLMDKFHSPKIKRTPSKKGKPAEVSKIPEKSVSKEARDRFLPEGYPIPLELEQQAVEFMSTSAVASRSQRQKNLCWLEEKEKEVVSALRYFKTIVDKMAIDKKVLEMLPGSATKVLEAILPLVQIDLQIQHSSALSSCYSRVYQSLANLIRWSDQVMLEGVNSEDKEMVTTVKGVIKAVLDGVKELVRIIIEKQGRPSPTSPVKPSSPASKPDGHPELPLTDREMEILNKTATGVSPSTELLPDSTSEEVAPPKPPLPGIRVVDNSPPALPPKKRQSAPSPTRVAVVAPMSRATSGSSLPVGINRQDFDVDCYTQRRLSGGSRSCGGESPRLSPCSSTGKLSRSDEQLSSLDRDSGQCSRNTSCETLDHYDPDYEFLQQDLSNADQIPPQAACSLSPLPESLGEAGPPFLGHTFQLPLGSYPQQEGQQTDTPPALPEKKRRSAASQTTDSSGCRVSYERHPSQYDNISEDDLQNPVPVQPVPYPPFAAILPFQQGTSSAPVEFVGDFSAPESVGDPEKPPPLPEKKNKHMLAYMQLLEDYSEPQPSMFYQTPQSEHIYQQKNKMLMEVYGFSDSFCGSDSTQELAPPPALPPKQRQLQASYAASSFSVSYCVQQTKVAFTPEDGSAAQGLSVSVSNSFLSRHGSLPVPSYKSVFRSYSQDFMPHHQASVQPFLPPTSSSSPHFPPVHASQSSDLAVPTVSSPPPSTVDGPLSSSQDSSSHGNPVRLPSETSFTDSEPLSGKDGNPRDPLVNSVSGKDSRENGERSPKSLDALESGQSEEEVDELTLIDHNEIMARLTLKQEGDDGPDVRGGSGDILLVHATETDRKDLVLYCEAFLTTYRTFISPEELIKKLQYRYEKFSPFADTFKKRVSKNTFFVLVRVVDELCLVELTEEILKLLMELVFRLVCSGELSLARVLRKNILEKMDQKKLLRCAHSDQPLAARGVAARPGTLHDFHSHEIAEQLTLLDAELFYKIEIPEVLLWAKEQNEEKSPNLTQFTEHFNNMSYWVRSIIMLQEKAQDRERLLLKFIKIMKHLRKLNNFNSYLAILSALDSAPIRRLEWQRQTSEGLAEYCTLIDSSSSFRAYRAALSEVEPPCIPYLGLILQDLTFVHLGNPDYIDGKVNFSKRWQQFNILDSMRCFQQVHYEIRRNDDIITFFNDFSDHLAEEALWELSLKIKPRNITRRKTDREEKT</sequence>
<dbReference type="PROSITE" id="PS50009">
    <property type="entry name" value="RASGEF_CAT"/>
    <property type="match status" value="1"/>
</dbReference>
<accession>A0ABM1TY15</accession>
<dbReference type="PROSITE" id="PS50212">
    <property type="entry name" value="RASGEF_NTER"/>
    <property type="match status" value="1"/>
</dbReference>
<dbReference type="PANTHER" id="PTHR23113">
    <property type="entry name" value="GUANINE NUCLEOTIDE EXCHANGE FACTOR"/>
    <property type="match status" value="1"/>
</dbReference>
<dbReference type="Gene3D" id="1.10.840.10">
    <property type="entry name" value="Ras guanine-nucleotide exchange factors catalytic domain"/>
    <property type="match status" value="1"/>
</dbReference>
<dbReference type="SMART" id="SM00147">
    <property type="entry name" value="RasGEF"/>
    <property type="match status" value="1"/>
</dbReference>